<protein>
    <submittedName>
        <fullName evidence="1">Uncharacterized protein</fullName>
    </submittedName>
</protein>
<dbReference type="SUPFAM" id="SSF53474">
    <property type="entry name" value="alpha/beta-Hydrolases"/>
    <property type="match status" value="2"/>
</dbReference>
<dbReference type="NCBIfam" id="NF047580">
    <property type="entry name" value="BPSS1187_fam"/>
    <property type="match status" value="1"/>
</dbReference>
<dbReference type="InterPro" id="IPR058180">
    <property type="entry name" value="BPSS1187-like"/>
</dbReference>
<dbReference type="Gene3D" id="3.40.50.1820">
    <property type="entry name" value="alpha/beta hydrolase"/>
    <property type="match status" value="1"/>
</dbReference>
<organism evidence="1 2">
    <name type="scientific">Brevundimonas subvibrioides</name>
    <dbReference type="NCBI Taxonomy" id="74313"/>
    <lineage>
        <taxon>Bacteria</taxon>
        <taxon>Pseudomonadati</taxon>
        <taxon>Pseudomonadota</taxon>
        <taxon>Alphaproteobacteria</taxon>
        <taxon>Caulobacterales</taxon>
        <taxon>Caulobacteraceae</taxon>
        <taxon>Brevundimonas</taxon>
    </lineage>
</organism>
<proteinExistence type="predicted"/>
<dbReference type="Proteomes" id="UP000215595">
    <property type="component" value="Unassembled WGS sequence"/>
</dbReference>
<comment type="caution">
    <text evidence="1">The sequence shown here is derived from an EMBL/GenBank/DDBJ whole genome shotgun (WGS) entry which is preliminary data.</text>
</comment>
<evidence type="ECO:0000313" key="1">
    <source>
        <dbReference type="EMBL" id="OYX31801.1"/>
    </source>
</evidence>
<reference evidence="1 2" key="1">
    <citation type="submission" date="2017-03" db="EMBL/GenBank/DDBJ databases">
        <title>Lifting the veil on microbial sulfur biogeochemistry in mining wastewaters.</title>
        <authorList>
            <person name="Kantor R.S."/>
            <person name="Colenbrander Nelson T."/>
            <person name="Marshall S."/>
            <person name="Bennett D."/>
            <person name="Apte S."/>
            <person name="Camacho D."/>
            <person name="Thomas B.C."/>
            <person name="Warren L.A."/>
            <person name="Banfield J.F."/>
        </authorList>
    </citation>
    <scope>NUCLEOTIDE SEQUENCE [LARGE SCALE GENOMIC DNA]</scope>
    <source>
        <strain evidence="1">32-69-9</strain>
    </source>
</reference>
<dbReference type="AlphaFoldDB" id="A0A258FH10"/>
<sequence>MATNSSAHFVVTPNPAVLAQNRLFVMLPGTNGVPRFYREIVRTGASRGYHAVGLTYPNDTAVGDLCRPSPDPDCAGKARREILTGVDHSPLVTVDRNGSIIGRLEDLIRYLDRTFPTEGWGRLLVSGQLDWSRITVAGQSQGSGHAAYLGKLHALDRIVMFSGPADVGLMTTTPAPWLSLPNVTSASRQFGFTHTDDELVPLALINQNWTLLGLSEFGPNTSVDGAVPPYGLSRRLVTSAPPNPNPVAFVQQPRHSSTVADAVTPRDAQGAPLYRPVWTYLAFP</sequence>
<dbReference type="InterPro" id="IPR029058">
    <property type="entry name" value="AB_hydrolase_fold"/>
</dbReference>
<name>A0A258FH10_9CAUL</name>
<dbReference type="EMBL" id="NCEB01000028">
    <property type="protein sequence ID" value="OYX31801.1"/>
    <property type="molecule type" value="Genomic_DNA"/>
</dbReference>
<accession>A0A258FH10</accession>
<evidence type="ECO:0000313" key="2">
    <source>
        <dbReference type="Proteomes" id="UP000215595"/>
    </source>
</evidence>
<gene>
    <name evidence="1" type="ORF">B7Z01_12160</name>
</gene>